<gene>
    <name evidence="2" type="ORF">EII34_02755</name>
</gene>
<dbReference type="AlphaFoldDB" id="A0A3P1TDI4"/>
<keyword evidence="1" id="KW-0175">Coiled coil</keyword>
<comment type="caution">
    <text evidence="2">The sequence shown here is derived from an EMBL/GenBank/DDBJ whole genome shotgun (WGS) entry which is preliminary data.</text>
</comment>
<protein>
    <submittedName>
        <fullName evidence="2">DUF4391 domain-containing protein</fullName>
    </submittedName>
</protein>
<dbReference type="RefSeq" id="WP_124842688.1">
    <property type="nucleotide sequence ID" value="NZ_RQZG01000002.1"/>
</dbReference>
<name>A0A3P1TDI4_9ACTN</name>
<evidence type="ECO:0000313" key="3">
    <source>
        <dbReference type="Proteomes" id="UP000280819"/>
    </source>
</evidence>
<evidence type="ECO:0000313" key="2">
    <source>
        <dbReference type="EMBL" id="RRD06563.1"/>
    </source>
</evidence>
<proteinExistence type="predicted"/>
<accession>A0A3P1TDI4</accession>
<organism evidence="2 3">
    <name type="scientific">Arachnia propionica</name>
    <dbReference type="NCBI Taxonomy" id="1750"/>
    <lineage>
        <taxon>Bacteria</taxon>
        <taxon>Bacillati</taxon>
        <taxon>Actinomycetota</taxon>
        <taxon>Actinomycetes</taxon>
        <taxon>Propionibacteriales</taxon>
        <taxon>Propionibacteriaceae</taxon>
        <taxon>Arachnia</taxon>
    </lineage>
</organism>
<dbReference type="InterPro" id="IPR025503">
    <property type="entry name" value="DUF4391"/>
</dbReference>
<dbReference type="Pfam" id="PF14335">
    <property type="entry name" value="DUF4391"/>
    <property type="match status" value="1"/>
</dbReference>
<dbReference type="EMBL" id="RQZG01000002">
    <property type="protein sequence ID" value="RRD06563.1"/>
    <property type="molecule type" value="Genomic_DNA"/>
</dbReference>
<feature type="coiled-coil region" evidence="1">
    <location>
        <begin position="173"/>
        <end position="200"/>
    </location>
</feature>
<reference evidence="2 3" key="1">
    <citation type="submission" date="2018-11" db="EMBL/GenBank/DDBJ databases">
        <title>Genomes From Bacteria Associated with the Canine Oral Cavity: a Test Case for Automated Genome-Based Taxonomic Assignment.</title>
        <authorList>
            <person name="Coil D.A."/>
            <person name="Jospin G."/>
            <person name="Darling A.E."/>
            <person name="Wallis C."/>
            <person name="Davis I.J."/>
            <person name="Harris S."/>
            <person name="Eisen J.A."/>
            <person name="Holcombe L.J."/>
            <person name="O'Flynn C."/>
        </authorList>
    </citation>
    <scope>NUCLEOTIDE SEQUENCE [LARGE SCALE GENOMIC DNA]</scope>
    <source>
        <strain evidence="2 3">OH887_COT-365</strain>
    </source>
</reference>
<sequence length="221" mass="25170">MVELLHQWPAAARVGTRVAKEKIQTHGPGGTSMRQRLVTEVERITWAYKLAEVTVNLEGSPEVPEIQVFVVEAKGEDVSDEVLAAMDKAVKFPIVFEVVRHREGAAEVRMVAALKQLDGGRPRLSAYHSTRWLPVDAPRQPMPTAITLPLLYTALLAPLTSVSIRPGEEMSQLADRLDAVRRLEREVSTLERRMRQERQFNRKVELRRRLKATQHELEQQR</sequence>
<dbReference type="OrthoDB" id="9805811at2"/>
<dbReference type="Proteomes" id="UP000280819">
    <property type="component" value="Unassembled WGS sequence"/>
</dbReference>
<evidence type="ECO:0000256" key="1">
    <source>
        <dbReference type="SAM" id="Coils"/>
    </source>
</evidence>